<accession>A0A2P2NWE1</accession>
<sequence length="34" mass="3827">MLINNMIHGVVKTMTIIWAQDTFAIPTSNHAIPF</sequence>
<evidence type="ECO:0000313" key="1">
    <source>
        <dbReference type="EMBL" id="MBX46765.1"/>
    </source>
</evidence>
<organism evidence="1">
    <name type="scientific">Rhizophora mucronata</name>
    <name type="common">Asiatic mangrove</name>
    <dbReference type="NCBI Taxonomy" id="61149"/>
    <lineage>
        <taxon>Eukaryota</taxon>
        <taxon>Viridiplantae</taxon>
        <taxon>Streptophyta</taxon>
        <taxon>Embryophyta</taxon>
        <taxon>Tracheophyta</taxon>
        <taxon>Spermatophyta</taxon>
        <taxon>Magnoliopsida</taxon>
        <taxon>eudicotyledons</taxon>
        <taxon>Gunneridae</taxon>
        <taxon>Pentapetalae</taxon>
        <taxon>rosids</taxon>
        <taxon>fabids</taxon>
        <taxon>Malpighiales</taxon>
        <taxon>Rhizophoraceae</taxon>
        <taxon>Rhizophora</taxon>
    </lineage>
</organism>
<dbReference type="EMBL" id="GGEC01066281">
    <property type="protein sequence ID" value="MBX46765.1"/>
    <property type="molecule type" value="Transcribed_RNA"/>
</dbReference>
<dbReference type="AlphaFoldDB" id="A0A2P2NWE1"/>
<reference evidence="1" key="1">
    <citation type="submission" date="2018-02" db="EMBL/GenBank/DDBJ databases">
        <title>Rhizophora mucronata_Transcriptome.</title>
        <authorList>
            <person name="Meera S.P."/>
            <person name="Sreeshan A."/>
            <person name="Augustine A."/>
        </authorList>
    </citation>
    <scope>NUCLEOTIDE SEQUENCE</scope>
    <source>
        <tissue evidence="1">Leaf</tissue>
    </source>
</reference>
<protein>
    <submittedName>
        <fullName evidence="1">Uncharacterized protein</fullName>
    </submittedName>
</protein>
<name>A0A2P2NWE1_RHIMU</name>
<proteinExistence type="predicted"/>